<evidence type="ECO:0000256" key="2">
    <source>
        <dbReference type="SAM" id="Phobius"/>
    </source>
</evidence>
<evidence type="ECO:0000313" key="3">
    <source>
        <dbReference type="EMBL" id="KAF4234137.1"/>
    </source>
</evidence>
<evidence type="ECO:0000313" key="4">
    <source>
        <dbReference type="Proteomes" id="UP000653565"/>
    </source>
</evidence>
<gene>
    <name evidence="3" type="ORF">CNMCM6805_008843</name>
</gene>
<keyword evidence="2" id="KW-0812">Transmembrane</keyword>
<proteinExistence type="predicted"/>
<reference evidence="3" key="1">
    <citation type="journal article" date="2020" name="bioRxiv">
        <title>Genomic and phenotypic heterogeneity of clinical isolates of the human pathogens Aspergillus fumigatus, Aspergillus lentulus and Aspergillus fumigatiaffinis.</title>
        <authorList>
            <person name="dos Santos R.A.C."/>
            <person name="Steenwyk J.L."/>
            <person name="Rivero-Menendez O."/>
            <person name="Mead M.E."/>
            <person name="Silva L.P."/>
            <person name="Bastos R.W."/>
            <person name="Alastruey-Izquierdo A."/>
            <person name="Goldman G.H."/>
            <person name="Rokas A."/>
        </authorList>
    </citation>
    <scope>NUCLEOTIDE SEQUENCE</scope>
    <source>
        <strain evidence="3">CNM-CM6805</strain>
    </source>
</reference>
<feature type="region of interest" description="Disordered" evidence="1">
    <location>
        <begin position="508"/>
        <end position="546"/>
    </location>
</feature>
<name>A0A8H4H3P1_9EURO</name>
<sequence length="546" mass="61984">MGDNQPMSTDHEDANFSRLEASFSQTKVLPRKNSIEMKDIFRHAQASDLEAKDLDFNFSLDRSNYPLGNLQSLQDVFPAVQHDTHLKNPRNFSDETDIMCLDVNEKTSSWHTLDSRGLTQLLRSIPKPSHTNVPFGHSKPSRLLAFFVPLIPEKHTSFASRISLTQDNTMDLFKYLNADPTFIMNLLGRPDYWAPQTRWTSDSNSNILACDFYCQHPRWNLHFQGAPLSVYMRYDAASHLTTYIVSHKEGDSSIQALQDIFNLTIETAPAEQRARILLDDPFDLAVILSTLSFEASKYHAQRFRRYMWTQINKVDDHLAGLETNDRRKLGELTKELQIISQNADSHLGNADVAIITATGIRTAHARLHEAMGSPARVFERASDSITYVIESVQKQKIWFLNYKNRKDSTMALVYNLVTQQDAASNIQLAVSMKRDSTSMNAIAALTMVFLPGTFIATILSAGSFNGDGGKTAFESTSVWWLWAAITVPLTLVVMSSWWLYKKRNDKVRPAPMAKEEEDRIPPPKRRTFRSMSFSSWSRRDSASGKV</sequence>
<dbReference type="Proteomes" id="UP000653565">
    <property type="component" value="Unassembled WGS sequence"/>
</dbReference>
<accession>A0A8H4H3P1</accession>
<feature type="compositionally biased region" description="Basic and acidic residues" evidence="1">
    <location>
        <begin position="537"/>
        <end position="546"/>
    </location>
</feature>
<evidence type="ECO:0000256" key="1">
    <source>
        <dbReference type="SAM" id="MobiDB-lite"/>
    </source>
</evidence>
<feature type="transmembrane region" description="Helical" evidence="2">
    <location>
        <begin position="441"/>
        <end position="459"/>
    </location>
</feature>
<keyword evidence="4" id="KW-1185">Reference proteome</keyword>
<dbReference type="OrthoDB" id="2830640at2759"/>
<organism evidence="3 4">
    <name type="scientific">Aspergillus fumigatiaffinis</name>
    <dbReference type="NCBI Taxonomy" id="340414"/>
    <lineage>
        <taxon>Eukaryota</taxon>
        <taxon>Fungi</taxon>
        <taxon>Dikarya</taxon>
        <taxon>Ascomycota</taxon>
        <taxon>Pezizomycotina</taxon>
        <taxon>Eurotiomycetes</taxon>
        <taxon>Eurotiomycetidae</taxon>
        <taxon>Eurotiales</taxon>
        <taxon>Aspergillaceae</taxon>
        <taxon>Aspergillus</taxon>
        <taxon>Aspergillus subgen. Fumigati</taxon>
    </lineage>
</organism>
<keyword evidence="2" id="KW-0472">Membrane</keyword>
<comment type="caution">
    <text evidence="3">The sequence shown here is derived from an EMBL/GenBank/DDBJ whole genome shotgun (WGS) entry which is preliminary data.</text>
</comment>
<dbReference type="EMBL" id="JAAAPX010000071">
    <property type="protein sequence ID" value="KAF4234137.1"/>
    <property type="molecule type" value="Genomic_DNA"/>
</dbReference>
<dbReference type="AlphaFoldDB" id="A0A8H4H3P1"/>
<reference evidence="3" key="2">
    <citation type="submission" date="2020-04" db="EMBL/GenBank/DDBJ databases">
        <authorList>
            <person name="Santos R.A.C."/>
            <person name="Steenwyk J.L."/>
            <person name="Rivero-Menendez O."/>
            <person name="Mead M.E."/>
            <person name="Silva L.P."/>
            <person name="Bastos R.W."/>
            <person name="Alastruey-Izquierdo A."/>
            <person name="Goldman G.H."/>
            <person name="Rokas A."/>
        </authorList>
    </citation>
    <scope>NUCLEOTIDE SEQUENCE</scope>
    <source>
        <strain evidence="3">CNM-CM6805</strain>
    </source>
</reference>
<feature type="transmembrane region" description="Helical" evidence="2">
    <location>
        <begin position="479"/>
        <end position="500"/>
    </location>
</feature>
<dbReference type="Gene3D" id="1.20.58.340">
    <property type="entry name" value="Magnesium transport protein CorA, transmembrane region"/>
    <property type="match status" value="1"/>
</dbReference>
<protein>
    <submittedName>
        <fullName evidence="3">Uncharacterized protein</fullName>
    </submittedName>
</protein>
<keyword evidence="2" id="KW-1133">Transmembrane helix</keyword>